<dbReference type="CDD" id="cd03336">
    <property type="entry name" value="TCP1_beta"/>
    <property type="match status" value="1"/>
</dbReference>
<dbReference type="OrthoDB" id="10248520at2759"/>
<feature type="compositionally biased region" description="Basic and acidic residues" evidence="10">
    <location>
        <begin position="1136"/>
        <end position="1145"/>
    </location>
</feature>
<evidence type="ECO:0000313" key="11">
    <source>
        <dbReference type="EMBL" id="KAF5589375.1"/>
    </source>
</evidence>
<feature type="compositionally biased region" description="Acidic residues" evidence="10">
    <location>
        <begin position="849"/>
        <end position="860"/>
    </location>
</feature>
<dbReference type="Pfam" id="PF00118">
    <property type="entry name" value="Cpn60_TCP1"/>
    <property type="match status" value="1"/>
</dbReference>
<dbReference type="PRINTS" id="PR00304">
    <property type="entry name" value="TCOMPLEXTCP1"/>
</dbReference>
<feature type="region of interest" description="Disordered" evidence="10">
    <location>
        <begin position="1018"/>
        <end position="1236"/>
    </location>
</feature>
<feature type="region of interest" description="Disordered" evidence="10">
    <location>
        <begin position="1379"/>
        <end position="1447"/>
    </location>
</feature>
<dbReference type="GO" id="GO:0051082">
    <property type="term" value="F:unfolded protein binding"/>
    <property type="evidence" value="ECO:0007669"/>
    <property type="project" value="InterPro"/>
</dbReference>
<dbReference type="EMBL" id="JAAOAS010000155">
    <property type="protein sequence ID" value="KAF5589375.1"/>
    <property type="molecule type" value="Genomic_DNA"/>
</dbReference>
<dbReference type="GO" id="GO:0005524">
    <property type="term" value="F:ATP binding"/>
    <property type="evidence" value="ECO:0007669"/>
    <property type="project" value="UniProtKB-KW"/>
</dbReference>
<comment type="subcellular location">
    <subcellularLocation>
        <location evidence="1">Cytoplasm</location>
    </subcellularLocation>
</comment>
<dbReference type="InterPro" id="IPR053374">
    <property type="entry name" value="TCP-1_chaperonin"/>
</dbReference>
<feature type="region of interest" description="Disordered" evidence="10">
    <location>
        <begin position="549"/>
        <end position="1004"/>
    </location>
</feature>
<dbReference type="Gene3D" id="3.30.260.10">
    <property type="entry name" value="TCP-1-like chaperonin intermediate domain"/>
    <property type="match status" value="1"/>
</dbReference>
<evidence type="ECO:0000256" key="3">
    <source>
        <dbReference type="ARBA" id="ARBA00011531"/>
    </source>
</evidence>
<feature type="compositionally biased region" description="Basic residues" evidence="10">
    <location>
        <begin position="1585"/>
        <end position="1597"/>
    </location>
</feature>
<sequence>MSFQPTQIFEEGTTEEKGENARLSAFVGAIAVGDLVKSTLGPKGMDKILQSASTAEIMVTNDGATILKSIALDNAAAKVLVNISKVQDDEVGDGTTSVAVLAAELLREAEKLVDKKIHPQTIIEGYRIASQAALKALEGSAVDHSKNPEAFRQDLLAIARTTLSSKVLAQDRKQFAELAVDAVLRLKSSDLNHIQIIKKAGGKLSDSYLDEGFILDKKIGVNQPKRLEKAKILVANTSMDTDKVKIFGARVKVGSTSKLAELEKAEKEKMKAKVEKIKAHGINCFINRQLIYNWPEQLFTDAGIMSIEHADFDGIERLALVTGGEIASTFDHPDQVKLGHCDVIEEVIIGEDTLIKFSGVAGGEACTIVLRGATEQLLDEAERSLHDALAVLSQTVKEPRTTLGGGCAEMLMAKAVEGAATRVEGKRQLAVSSFAVALRQLPTILADNAGLDSGDLVARLRKALYDGLTTYGLDLTTPGGGITDMRDLGVIESYKLKKAVVSSASEAAELLLRVDDIIRAAPRRRERMCLRSLSDIAKPMEQWKIVDFFSSSPSSQQPKQRTKKRNKPSPVKAAKGGSQSSSPNSSRAGSQQPMPKLSQKPQRQRPQASASLSRAASLHPSIPSTPISKNMSSPQIMKKRRLQGRNERAPETPSQKRAPTSSQSQQTPKRTSQLVQANSPNTPFDISSGESSDSDCVIEKVQPSPKRKLVAPSPRARPTKKLKTDQQETINRGYASIKASVLAKGTTLVRQNKRPAARGQQAASVPPQAPLPNLTSSAAGPSRSTSVPPTRIPPKPSQNEDATQTENESDHDSEKAQPSPKKRHQLEQQKANVKRRRVGDSIETPVSIDADDEDQPDSDIEVVRVLVSPRRKAAKGRATADKDTKAENSAKQRKVAAQRKTQSPSVTKRPTPATSAVARDTTPINTLHIDLTQEPSDSSDFSDEETTIPAKPVLPTPVEPTLDAQKPAITTEHTTTSNTDNPVAAPQEAVPVHEQREPSPHITDSLLNWLDCQTTKKTLSLSSSNCPSADHDVPFSTAPEYQHDDTTAKDIKMEAHDSDMISIKKESIEQYNSGDDEGSSDEESHDGDMHPIKQESSSMYGQSSDDEEDSDEEGGIKNIKKESYSSPMNISALKQYESHPDKDGEKEYDDDEEEYQGLPDLNDDEMSHDANTNEVDANQDVGSSPPVSYQLPQEDVSPKAVSPTLEEEATFDSADKDLSNAFGSSKKNLSTPIKTQKGFSPSIYELQPVYSGEKLLQSHTPGTPSPFRPHHRDSLLGLKSILKGSGGRGRASDNENVYSPFPDISLLSGDEYATSSPTERIQQSKEQAKAARPSERRKLYSTPPHRVIVPKAMTMPRLLPKNWTPPLPKGGRWLQQKKDFTPLPSIPDDTAASDAASRQETPTKVIAKRPPRIHDTTDLAESEDEVEKKLQEQQLEPGADKHWTRPSEKEIKPPIIRDGVSEHAIKPTVALFKKKIAARQGFNHDTSDKSNQKYNWEIDWTTPASLSERESQAVAAELEHRGIKTSKQYSNFWYNLTMKFSRLAGSPIPLFTAKKKALDIFVEEAMQNQEIRRRSKNKATVAEKKARRREKKQKQKTQPKDVDAFLIPGDTDAESESEGSDSDLNGADLIAKMWADAEKWQRTYGGGTSCGRRSK</sequence>
<feature type="compositionally biased region" description="Low complexity" evidence="10">
    <location>
        <begin position="970"/>
        <end position="979"/>
    </location>
</feature>
<comment type="caution">
    <text evidence="11">The sequence shown here is derived from an EMBL/GenBank/DDBJ whole genome shotgun (WGS) entry which is preliminary data.</text>
</comment>
<reference evidence="11 12" key="1">
    <citation type="submission" date="2020-05" db="EMBL/GenBank/DDBJ databases">
        <title>Identification and distribution of gene clusters putatively required for synthesis of sphingolipid metabolism inhibitors in phylogenetically diverse species of the filamentous fungus Fusarium.</title>
        <authorList>
            <person name="Kim H.-S."/>
            <person name="Busman M."/>
            <person name="Brown D.W."/>
            <person name="Divon H."/>
            <person name="Uhlig S."/>
            <person name="Proctor R.H."/>
        </authorList>
    </citation>
    <scope>NUCLEOTIDE SEQUENCE [LARGE SCALE GENOMIC DNA]</scope>
    <source>
        <strain evidence="11 12">NRRL 36939</strain>
    </source>
</reference>
<evidence type="ECO:0000256" key="10">
    <source>
        <dbReference type="SAM" id="MobiDB-lite"/>
    </source>
</evidence>
<dbReference type="InterPro" id="IPR002194">
    <property type="entry name" value="Chaperonin_TCP-1_CS"/>
</dbReference>
<accession>A0A8H5P6B3</accession>
<proteinExistence type="inferred from homology"/>
<dbReference type="PANTHER" id="PTHR11353">
    <property type="entry name" value="CHAPERONIN"/>
    <property type="match status" value="1"/>
</dbReference>
<dbReference type="InterPro" id="IPR027413">
    <property type="entry name" value="GROEL-like_equatorial_sf"/>
</dbReference>
<evidence type="ECO:0000256" key="9">
    <source>
        <dbReference type="RuleBase" id="RU004187"/>
    </source>
</evidence>
<dbReference type="InterPro" id="IPR002423">
    <property type="entry name" value="Cpn60/GroEL/TCP-1"/>
</dbReference>
<protein>
    <recommendedName>
        <fullName evidence="8">CCT-beta</fullName>
    </recommendedName>
</protein>
<feature type="compositionally biased region" description="Polar residues" evidence="10">
    <location>
        <begin position="773"/>
        <end position="788"/>
    </location>
</feature>
<feature type="compositionally biased region" description="Polar residues" evidence="10">
    <location>
        <begin position="899"/>
        <end position="914"/>
    </location>
</feature>
<dbReference type="PROSITE" id="PS00995">
    <property type="entry name" value="TCP1_3"/>
    <property type="match status" value="1"/>
</dbReference>
<name>A0A8H5P6B3_9HYPO</name>
<keyword evidence="6 9" id="KW-0067">ATP-binding</keyword>
<gene>
    <name evidence="11" type="ORF">FPCIR_6821</name>
</gene>
<dbReference type="InterPro" id="IPR017998">
    <property type="entry name" value="Chaperone_TCP-1"/>
</dbReference>
<dbReference type="Gene3D" id="1.10.560.10">
    <property type="entry name" value="GroEL-like equatorial domain"/>
    <property type="match status" value="1"/>
</dbReference>
<feature type="region of interest" description="Disordered" evidence="10">
    <location>
        <begin position="1569"/>
        <end position="1624"/>
    </location>
</feature>
<feature type="compositionally biased region" description="Basic and acidic residues" evidence="10">
    <location>
        <begin position="878"/>
        <end position="890"/>
    </location>
</feature>
<comment type="similarity">
    <text evidence="2 9">Belongs to the TCP-1 chaperonin family.</text>
</comment>
<dbReference type="PROSITE" id="PS00750">
    <property type="entry name" value="TCP1_1"/>
    <property type="match status" value="1"/>
</dbReference>
<organism evidence="11 12">
    <name type="scientific">Fusarium pseudocircinatum</name>
    <dbReference type="NCBI Taxonomy" id="56676"/>
    <lineage>
        <taxon>Eukaryota</taxon>
        <taxon>Fungi</taxon>
        <taxon>Dikarya</taxon>
        <taxon>Ascomycota</taxon>
        <taxon>Pezizomycotina</taxon>
        <taxon>Sordariomycetes</taxon>
        <taxon>Hypocreomycetidae</taxon>
        <taxon>Hypocreales</taxon>
        <taxon>Nectriaceae</taxon>
        <taxon>Fusarium</taxon>
        <taxon>Fusarium fujikuroi species complex</taxon>
    </lineage>
</organism>
<feature type="compositionally biased region" description="Acidic residues" evidence="10">
    <location>
        <begin position="1104"/>
        <end position="1113"/>
    </location>
</feature>
<dbReference type="InterPro" id="IPR027410">
    <property type="entry name" value="TCP-1-like_intermed_sf"/>
</dbReference>
<dbReference type="Proteomes" id="UP000546213">
    <property type="component" value="Unassembled WGS sequence"/>
</dbReference>
<keyword evidence="7 9" id="KW-0143">Chaperone</keyword>
<evidence type="ECO:0000256" key="4">
    <source>
        <dbReference type="ARBA" id="ARBA00022490"/>
    </source>
</evidence>
<dbReference type="SUPFAM" id="SSF54849">
    <property type="entry name" value="GroEL-intermediate domain like"/>
    <property type="match status" value="1"/>
</dbReference>
<feature type="compositionally biased region" description="Basic and acidic residues" evidence="10">
    <location>
        <begin position="1322"/>
        <end position="1338"/>
    </location>
</feature>
<feature type="compositionally biased region" description="Polar residues" evidence="10">
    <location>
        <begin position="797"/>
        <end position="806"/>
    </location>
</feature>
<keyword evidence="4" id="KW-0963">Cytoplasm</keyword>
<feature type="region of interest" description="Disordered" evidence="10">
    <location>
        <begin position="1254"/>
        <end position="1353"/>
    </location>
</feature>
<evidence type="ECO:0000256" key="5">
    <source>
        <dbReference type="ARBA" id="ARBA00022741"/>
    </source>
</evidence>
<evidence type="ECO:0000256" key="2">
    <source>
        <dbReference type="ARBA" id="ARBA00008020"/>
    </source>
</evidence>
<feature type="compositionally biased region" description="Polar residues" evidence="10">
    <location>
        <begin position="622"/>
        <end position="635"/>
    </location>
</feature>
<dbReference type="FunFam" id="3.50.7.10:FF:000002">
    <property type="entry name" value="T-complex protein 1 subunit beta"/>
    <property type="match status" value="1"/>
</dbReference>
<dbReference type="GO" id="GO:0005832">
    <property type="term" value="C:chaperonin-containing T-complex"/>
    <property type="evidence" value="ECO:0007669"/>
    <property type="project" value="InterPro"/>
</dbReference>
<feature type="compositionally biased region" description="Polar residues" evidence="10">
    <location>
        <begin position="1169"/>
        <end position="1191"/>
    </location>
</feature>
<evidence type="ECO:0000256" key="1">
    <source>
        <dbReference type="ARBA" id="ARBA00004496"/>
    </source>
</evidence>
<dbReference type="InterPro" id="IPR012716">
    <property type="entry name" value="Chap_CCT_beta"/>
</dbReference>
<dbReference type="SUPFAM" id="SSF52029">
    <property type="entry name" value="GroEL apical domain-like"/>
    <property type="match status" value="1"/>
</dbReference>
<keyword evidence="12" id="KW-1185">Reference proteome</keyword>
<feature type="compositionally biased region" description="Polar residues" evidence="10">
    <location>
        <begin position="1221"/>
        <end position="1236"/>
    </location>
</feature>
<feature type="compositionally biased region" description="Basic and acidic residues" evidence="10">
    <location>
        <begin position="1438"/>
        <end position="1447"/>
    </location>
</feature>
<dbReference type="SUPFAM" id="SSF48592">
    <property type="entry name" value="GroEL equatorial domain-like"/>
    <property type="match status" value="1"/>
</dbReference>
<feature type="compositionally biased region" description="Low complexity" evidence="10">
    <location>
        <begin position="549"/>
        <end position="558"/>
    </location>
</feature>
<feature type="compositionally biased region" description="Basic and acidic residues" evidence="10">
    <location>
        <begin position="1041"/>
        <end position="1068"/>
    </location>
</feature>
<comment type="subunit">
    <text evidence="3">Heterooligomeric complex of about 850 to 900 kDa that forms two stacked rings, 12 to 16 nm in diameter.</text>
</comment>
<dbReference type="Gene3D" id="3.50.7.10">
    <property type="entry name" value="GroEL"/>
    <property type="match status" value="1"/>
</dbReference>
<dbReference type="NCBIfam" id="TIGR02341">
    <property type="entry name" value="chap_CCT_beta"/>
    <property type="match status" value="1"/>
</dbReference>
<dbReference type="InterPro" id="IPR027409">
    <property type="entry name" value="GroEL-like_apical_dom_sf"/>
</dbReference>
<feature type="compositionally biased region" description="Acidic residues" evidence="10">
    <location>
        <begin position="1074"/>
        <end position="1085"/>
    </location>
</feature>
<feature type="compositionally biased region" description="Polar residues" evidence="10">
    <location>
        <begin position="652"/>
        <end position="691"/>
    </location>
</feature>
<keyword evidence="5 9" id="KW-0547">Nucleotide-binding</keyword>
<evidence type="ECO:0000256" key="6">
    <source>
        <dbReference type="ARBA" id="ARBA00022840"/>
    </source>
</evidence>
<evidence type="ECO:0000256" key="8">
    <source>
        <dbReference type="ARBA" id="ARBA00033237"/>
    </source>
</evidence>
<feature type="compositionally biased region" description="Acidic residues" evidence="10">
    <location>
        <begin position="1146"/>
        <end position="1166"/>
    </location>
</feature>
<feature type="compositionally biased region" description="Low complexity" evidence="10">
    <location>
        <begin position="576"/>
        <end position="592"/>
    </location>
</feature>
<dbReference type="GO" id="GO:0140662">
    <property type="term" value="F:ATP-dependent protein folding chaperone"/>
    <property type="evidence" value="ECO:0007669"/>
    <property type="project" value="InterPro"/>
</dbReference>
<dbReference type="NCBIfam" id="NF041083">
    <property type="entry name" value="thermosome_beta"/>
    <property type="match status" value="1"/>
</dbReference>
<evidence type="ECO:0000313" key="12">
    <source>
        <dbReference type="Proteomes" id="UP000546213"/>
    </source>
</evidence>
<feature type="compositionally biased region" description="Low complexity" evidence="10">
    <location>
        <begin position="604"/>
        <end position="618"/>
    </location>
</feature>
<evidence type="ECO:0000256" key="7">
    <source>
        <dbReference type="ARBA" id="ARBA00023186"/>
    </source>
</evidence>
<feature type="compositionally biased region" description="Acidic residues" evidence="10">
    <location>
        <begin position="1611"/>
        <end position="1621"/>
    </location>
</feature>
<dbReference type="PROSITE" id="PS00751">
    <property type="entry name" value="TCP1_2"/>
    <property type="match status" value="1"/>
</dbReference>
<dbReference type="GO" id="GO:0016887">
    <property type="term" value="F:ATP hydrolysis activity"/>
    <property type="evidence" value="ECO:0007669"/>
    <property type="project" value="InterPro"/>
</dbReference>